<proteinExistence type="predicted"/>
<name>A0A4Q9PIB1_9APHY</name>
<evidence type="ECO:0000313" key="3">
    <source>
        <dbReference type="Proteomes" id="UP000292082"/>
    </source>
</evidence>
<reference evidence="2 3" key="1">
    <citation type="submission" date="2019-01" db="EMBL/GenBank/DDBJ databases">
        <title>Draft genome sequences of three monokaryotic isolates of the white-rot basidiomycete fungus Dichomitus squalens.</title>
        <authorList>
            <consortium name="DOE Joint Genome Institute"/>
            <person name="Lopez S.C."/>
            <person name="Andreopoulos B."/>
            <person name="Pangilinan J."/>
            <person name="Lipzen A."/>
            <person name="Riley R."/>
            <person name="Ahrendt S."/>
            <person name="Ng V."/>
            <person name="Barry K."/>
            <person name="Daum C."/>
            <person name="Grigoriev I.V."/>
            <person name="Hilden K.S."/>
            <person name="Makela M.R."/>
            <person name="de Vries R.P."/>
        </authorList>
    </citation>
    <scope>NUCLEOTIDE SEQUENCE [LARGE SCALE GENOMIC DNA]</scope>
    <source>
        <strain evidence="2 3">CBS 464.89</strain>
    </source>
</reference>
<dbReference type="AlphaFoldDB" id="A0A4Q9PIB1"/>
<evidence type="ECO:0000256" key="1">
    <source>
        <dbReference type="SAM" id="Phobius"/>
    </source>
</evidence>
<gene>
    <name evidence="2" type="ORF">BD310DRAFT_937351</name>
</gene>
<keyword evidence="1" id="KW-1133">Transmembrane helix</keyword>
<dbReference type="EMBL" id="ML145205">
    <property type="protein sequence ID" value="TBU53772.1"/>
    <property type="molecule type" value="Genomic_DNA"/>
</dbReference>
<organism evidence="2 3">
    <name type="scientific">Dichomitus squalens</name>
    <dbReference type="NCBI Taxonomy" id="114155"/>
    <lineage>
        <taxon>Eukaryota</taxon>
        <taxon>Fungi</taxon>
        <taxon>Dikarya</taxon>
        <taxon>Basidiomycota</taxon>
        <taxon>Agaricomycotina</taxon>
        <taxon>Agaricomycetes</taxon>
        <taxon>Polyporales</taxon>
        <taxon>Polyporaceae</taxon>
        <taxon>Dichomitus</taxon>
    </lineage>
</organism>
<feature type="transmembrane region" description="Helical" evidence="1">
    <location>
        <begin position="51"/>
        <end position="74"/>
    </location>
</feature>
<protein>
    <submittedName>
        <fullName evidence="2">Uncharacterized protein</fullName>
    </submittedName>
</protein>
<keyword evidence="1" id="KW-0812">Transmembrane</keyword>
<evidence type="ECO:0000313" key="2">
    <source>
        <dbReference type="EMBL" id="TBU53772.1"/>
    </source>
</evidence>
<sequence>MDPLHRRSIEEPSNHLVLSLIAIGAWCVLLLDGHGAQGAYIYFRRYPKDGYVMKMLIGALWCAVVLDLPLHFLLRLWTQYRQWATHICGFIHQLRYPCAE</sequence>
<keyword evidence="1" id="KW-0472">Membrane</keyword>
<feature type="transmembrane region" description="Helical" evidence="1">
    <location>
        <begin position="12"/>
        <end position="31"/>
    </location>
</feature>
<keyword evidence="3" id="KW-1185">Reference proteome</keyword>
<accession>A0A4Q9PIB1</accession>
<dbReference type="Proteomes" id="UP000292082">
    <property type="component" value="Unassembled WGS sequence"/>
</dbReference>